<organism evidence="1 2">
    <name type="scientific">Ruminococcus bicirculans</name>
    <name type="common">ex Wegman et al. 2014</name>
    <dbReference type="NCBI Taxonomy" id="1160721"/>
    <lineage>
        <taxon>Bacteria</taxon>
        <taxon>Bacillati</taxon>
        <taxon>Bacillota</taxon>
        <taxon>Clostridia</taxon>
        <taxon>Eubacteriales</taxon>
        <taxon>Oscillospiraceae</taxon>
        <taxon>Ruminococcus</taxon>
    </lineage>
</organism>
<evidence type="ECO:0000313" key="2">
    <source>
        <dbReference type="Proteomes" id="UP001213042"/>
    </source>
</evidence>
<comment type="caution">
    <text evidence="1">The sequence shown here is derived from an EMBL/GenBank/DDBJ whole genome shotgun (WGS) entry which is preliminary data.</text>
</comment>
<name>A0AAW6EJK9_9FIRM</name>
<evidence type="ECO:0000313" key="1">
    <source>
        <dbReference type="EMBL" id="MDB8750902.1"/>
    </source>
</evidence>
<sequence>MAFVNENLTPTQREELAKKKIKNPYGSFRDTTEGIMPLYLTIDKNSETWLAHCYNHHDTNNDIEEFIFMYKSNPIPVQAIKSIHEQQVCWKITRIDFPKGLLNDKEHFQILLTDAFKAYNISGWPGEESGQTKVIYGYEQGGVL</sequence>
<dbReference type="Proteomes" id="UP001213042">
    <property type="component" value="Unassembled WGS sequence"/>
</dbReference>
<accession>A0AAW6EJK9</accession>
<gene>
    <name evidence="1" type="ORF">PNW00_10640</name>
</gene>
<protein>
    <submittedName>
        <fullName evidence="1">Uncharacterized protein</fullName>
    </submittedName>
</protein>
<dbReference type="RefSeq" id="WP_195221507.1">
    <property type="nucleotide sequence ID" value="NZ_JADMWL010000019.1"/>
</dbReference>
<dbReference type="EMBL" id="JAQMLU010000019">
    <property type="protein sequence ID" value="MDB8750902.1"/>
    <property type="molecule type" value="Genomic_DNA"/>
</dbReference>
<dbReference type="AlphaFoldDB" id="A0AAW6EJK9"/>
<proteinExistence type="predicted"/>
<reference evidence="1" key="1">
    <citation type="submission" date="2023-01" db="EMBL/GenBank/DDBJ databases">
        <title>Human gut microbiome strain richness.</title>
        <authorList>
            <person name="Chen-Liaw A."/>
        </authorList>
    </citation>
    <scope>NUCLEOTIDE SEQUENCE</scope>
    <source>
        <strain evidence="1">D43st1_D9_D43t1_170807</strain>
    </source>
</reference>